<proteinExistence type="predicted"/>
<dbReference type="SUPFAM" id="SSF63829">
    <property type="entry name" value="Calcium-dependent phosphotriesterase"/>
    <property type="match status" value="1"/>
</dbReference>
<dbReference type="InterPro" id="IPR011042">
    <property type="entry name" value="6-blade_b-propeller_TolB-like"/>
</dbReference>
<dbReference type="Pfam" id="PF08450">
    <property type="entry name" value="SGL"/>
    <property type="match status" value="1"/>
</dbReference>
<organism evidence="2 3">
    <name type="scientific">Herbihabitans rhizosphaerae</name>
    <dbReference type="NCBI Taxonomy" id="1872711"/>
    <lineage>
        <taxon>Bacteria</taxon>
        <taxon>Bacillati</taxon>
        <taxon>Actinomycetota</taxon>
        <taxon>Actinomycetes</taxon>
        <taxon>Pseudonocardiales</taxon>
        <taxon>Pseudonocardiaceae</taxon>
        <taxon>Herbihabitans</taxon>
    </lineage>
</organism>
<comment type="caution">
    <text evidence="2">The sequence shown here is derived from an EMBL/GenBank/DDBJ whole genome shotgun (WGS) entry which is preliminary data.</text>
</comment>
<feature type="domain" description="SMP-30/Gluconolactonase/LRE-like region" evidence="1">
    <location>
        <begin position="13"/>
        <end position="248"/>
    </location>
</feature>
<dbReference type="AlphaFoldDB" id="A0A4Q7L8X4"/>
<dbReference type="EMBL" id="SGWQ01000001">
    <property type="protein sequence ID" value="RZS45121.1"/>
    <property type="molecule type" value="Genomic_DNA"/>
</dbReference>
<dbReference type="InterPro" id="IPR013658">
    <property type="entry name" value="SGL"/>
</dbReference>
<gene>
    <name evidence="2" type="ORF">EV193_1011008</name>
</gene>
<dbReference type="RefSeq" id="WP_130342703.1">
    <property type="nucleotide sequence ID" value="NZ_SGWQ01000001.1"/>
</dbReference>
<dbReference type="Proteomes" id="UP000294257">
    <property type="component" value="Unassembled WGS sequence"/>
</dbReference>
<protein>
    <submittedName>
        <fullName evidence="2">Sugar lactone lactonase YvrE</fullName>
    </submittedName>
</protein>
<evidence type="ECO:0000259" key="1">
    <source>
        <dbReference type="Pfam" id="PF08450"/>
    </source>
</evidence>
<keyword evidence="3" id="KW-1185">Reference proteome</keyword>
<evidence type="ECO:0000313" key="3">
    <source>
        <dbReference type="Proteomes" id="UP000294257"/>
    </source>
</evidence>
<reference evidence="2 3" key="1">
    <citation type="submission" date="2019-02" db="EMBL/GenBank/DDBJ databases">
        <title>Genomic Encyclopedia of Type Strains, Phase IV (KMG-IV): sequencing the most valuable type-strain genomes for metagenomic binning, comparative biology and taxonomic classification.</title>
        <authorList>
            <person name="Goeker M."/>
        </authorList>
    </citation>
    <scope>NUCLEOTIDE SEQUENCE [LARGE SCALE GENOMIC DNA]</scope>
    <source>
        <strain evidence="2 3">DSM 101727</strain>
    </source>
</reference>
<dbReference type="Gene3D" id="2.120.10.30">
    <property type="entry name" value="TolB, C-terminal domain"/>
    <property type="match status" value="1"/>
</dbReference>
<dbReference type="PANTHER" id="PTHR47572:SF5">
    <property type="entry name" value="BLR2277 PROTEIN"/>
    <property type="match status" value="1"/>
</dbReference>
<evidence type="ECO:0000313" key="2">
    <source>
        <dbReference type="EMBL" id="RZS45121.1"/>
    </source>
</evidence>
<accession>A0A4Q7L8X4</accession>
<name>A0A4Q7L8X4_9PSEU</name>
<sequence>MSELRTLLSGLVVGESPRWHDGRLWFANWGAEEIVAITEDGAAEVVGKGPKPAGYSIDWLPDGRMLITGHDRLLRVEPDGSVVTHADLSALPDGWNELVVHDNGAIYVNSIAFSFGEEEFRPGVIAVVKPDGTVRQVAENVAFPNGMVITPDGSTLVVAESWAGTLTAFDIEPGGGLSNRRVWAPYGGDGLTIDAEGAIWASDMAGDKPLVRRIREGGEVLEEIGLDEACFACMLGGDDGRTLFLMVAEWRGIERMGELFQATTGRILSTRVSVPRAGRP</sequence>
<dbReference type="InterPro" id="IPR051262">
    <property type="entry name" value="SMP-30/CGR1_Lactonase"/>
</dbReference>
<dbReference type="PANTHER" id="PTHR47572">
    <property type="entry name" value="LIPOPROTEIN-RELATED"/>
    <property type="match status" value="1"/>
</dbReference>
<dbReference type="OrthoDB" id="2633250at2"/>